<dbReference type="Proteomes" id="UP000238442">
    <property type="component" value="Chromosome"/>
</dbReference>
<protein>
    <submittedName>
        <fullName evidence="2">Uncharacterized protein</fullName>
    </submittedName>
</protein>
<evidence type="ECO:0000256" key="1">
    <source>
        <dbReference type="SAM" id="Phobius"/>
    </source>
</evidence>
<dbReference type="RefSeq" id="WP_105216327.1">
    <property type="nucleotide sequence ID" value="NZ_CP027062.1"/>
</dbReference>
<keyword evidence="1" id="KW-0472">Membrane</keyword>
<keyword evidence="1" id="KW-0812">Transmembrane</keyword>
<reference evidence="2 3" key="1">
    <citation type="submission" date="2018-02" db="EMBL/GenBank/DDBJ databases">
        <title>Genomic analysis of the strain RR4-38 isolated from a seawater recirculating aquaculture system.</title>
        <authorList>
            <person name="Kim Y.-S."/>
            <person name="Jang Y.H."/>
            <person name="Kim K.-H."/>
        </authorList>
    </citation>
    <scope>NUCLEOTIDE SEQUENCE [LARGE SCALE GENOMIC DNA]</scope>
    <source>
        <strain evidence="2 3">RR4-38</strain>
    </source>
</reference>
<organism evidence="2 3">
    <name type="scientific">Pukyongia salina</name>
    <dbReference type="NCBI Taxonomy" id="2094025"/>
    <lineage>
        <taxon>Bacteria</taxon>
        <taxon>Pseudomonadati</taxon>
        <taxon>Bacteroidota</taxon>
        <taxon>Flavobacteriia</taxon>
        <taxon>Flavobacteriales</taxon>
        <taxon>Flavobacteriaceae</taxon>
        <taxon>Pukyongia</taxon>
    </lineage>
</organism>
<feature type="transmembrane region" description="Helical" evidence="1">
    <location>
        <begin position="12"/>
        <end position="31"/>
    </location>
</feature>
<feature type="transmembrane region" description="Helical" evidence="1">
    <location>
        <begin position="97"/>
        <end position="118"/>
    </location>
</feature>
<evidence type="ECO:0000313" key="3">
    <source>
        <dbReference type="Proteomes" id="UP000238442"/>
    </source>
</evidence>
<keyword evidence="3" id="KW-1185">Reference proteome</keyword>
<gene>
    <name evidence="2" type="ORF">C5O00_07815</name>
</gene>
<sequence length="133" mass="14780">MENAPVHKDFKLAAYFIMIAAVVGIVRVARLYSGIEMLEQSDYLNLALYGVVIVLLLWLAMNILKGKNWARITFAVTALCILVTAPFVVLHEFASSLFLGSLSTVFGILLLIALLLLYSKGARQWYAEQLNNS</sequence>
<dbReference type="EMBL" id="CP027062">
    <property type="protein sequence ID" value="AVI51086.1"/>
    <property type="molecule type" value="Genomic_DNA"/>
</dbReference>
<keyword evidence="1" id="KW-1133">Transmembrane helix</keyword>
<name>A0A2S0HWT9_9FLAO</name>
<accession>A0A2S0HWT9</accession>
<proteinExistence type="predicted"/>
<dbReference type="KEGG" id="aue:C5O00_07815"/>
<feature type="transmembrane region" description="Helical" evidence="1">
    <location>
        <begin position="72"/>
        <end position="91"/>
    </location>
</feature>
<dbReference type="AlphaFoldDB" id="A0A2S0HWT9"/>
<feature type="transmembrane region" description="Helical" evidence="1">
    <location>
        <begin position="43"/>
        <end position="60"/>
    </location>
</feature>
<evidence type="ECO:0000313" key="2">
    <source>
        <dbReference type="EMBL" id="AVI51086.1"/>
    </source>
</evidence>